<dbReference type="Pfam" id="PF14375">
    <property type="entry name" value="Cys_rich_CWC"/>
    <property type="match status" value="1"/>
</dbReference>
<organism evidence="1 2">
    <name type="scientific">Bradyrhizobium algeriense</name>
    <dbReference type="NCBI Taxonomy" id="634784"/>
    <lineage>
        <taxon>Bacteria</taxon>
        <taxon>Pseudomonadati</taxon>
        <taxon>Pseudomonadota</taxon>
        <taxon>Alphaproteobacteria</taxon>
        <taxon>Hyphomicrobiales</taxon>
        <taxon>Nitrobacteraceae</taxon>
        <taxon>Bradyrhizobium</taxon>
    </lineage>
</organism>
<name>A0ABU8BI12_9BRAD</name>
<dbReference type="InterPro" id="IPR032720">
    <property type="entry name" value="Cys_rich_CWC"/>
</dbReference>
<keyword evidence="2" id="KW-1185">Reference proteome</keyword>
<comment type="caution">
    <text evidence="1">The sequence shown here is derived from an EMBL/GenBank/DDBJ whole genome shotgun (WGS) entry which is preliminary data.</text>
</comment>
<reference evidence="1 2" key="1">
    <citation type="submission" date="2024-02" db="EMBL/GenBank/DDBJ databases">
        <title>Adaptive strategies in a cosmopolitan and abundant soil bacterium.</title>
        <authorList>
            <person name="Carini P."/>
        </authorList>
    </citation>
    <scope>NUCLEOTIDE SEQUENCE [LARGE SCALE GENOMIC DNA]</scope>
    <source>
        <strain evidence="1 2">AZCC 1608</strain>
    </source>
</reference>
<sequence>MTNRLENQPTRRLACAGCGTEFNCSLSGPCWCSDEAFRLPMPTDGDDCLCPDCLRKLADQGAGASVT</sequence>
<accession>A0ABU8BI12</accession>
<dbReference type="EMBL" id="JAZHRV010000001">
    <property type="protein sequence ID" value="MEH2558192.1"/>
    <property type="molecule type" value="Genomic_DNA"/>
</dbReference>
<dbReference type="Proteomes" id="UP001364224">
    <property type="component" value="Unassembled WGS sequence"/>
</dbReference>
<evidence type="ECO:0000313" key="2">
    <source>
        <dbReference type="Proteomes" id="UP001364224"/>
    </source>
</evidence>
<evidence type="ECO:0008006" key="3">
    <source>
        <dbReference type="Google" id="ProtNLM"/>
    </source>
</evidence>
<proteinExistence type="predicted"/>
<gene>
    <name evidence="1" type="ORF">V1286_005721</name>
</gene>
<evidence type="ECO:0000313" key="1">
    <source>
        <dbReference type="EMBL" id="MEH2558192.1"/>
    </source>
</evidence>
<protein>
    <recommendedName>
        <fullName evidence="3">Cysteine-rich CWC family protein</fullName>
    </recommendedName>
</protein>